<dbReference type="PaxDb" id="39947-A0A0P0VLL6"/>
<sequence>MYPLQISPPPVGYGLPTHREITPKMHPAFPRLKNLSISNRPPVPPPPRLLPLSQSASSLAAPAFLDHSPNQTPTTTQQVTRISPGTTTMSMTSPHLADSAPVAQDDLIE</sequence>
<reference evidence="2 3" key="3">
    <citation type="journal article" date="2013" name="Rice">
        <title>Improvement of the Oryza sativa Nipponbare reference genome using next generation sequence and optical map data.</title>
        <authorList>
            <person name="Kawahara Y."/>
            <person name="de la Bastide M."/>
            <person name="Hamilton J.P."/>
            <person name="Kanamori H."/>
            <person name="McCombie W.R."/>
            <person name="Ouyang S."/>
            <person name="Schwartz D.C."/>
            <person name="Tanaka T."/>
            <person name="Wu J."/>
            <person name="Zhou S."/>
            <person name="Childs K.L."/>
            <person name="Davidson R.M."/>
            <person name="Lin H."/>
            <person name="Quesada-Ocampo L."/>
            <person name="Vaillancourt B."/>
            <person name="Sakai H."/>
            <person name="Lee S.S."/>
            <person name="Kim J."/>
            <person name="Numa H."/>
            <person name="Itoh T."/>
            <person name="Buell C.R."/>
            <person name="Matsumoto T."/>
        </authorList>
    </citation>
    <scope>NUCLEOTIDE SEQUENCE [LARGE SCALE GENOMIC DNA]</scope>
    <source>
        <strain evidence="3">cv. Nipponbare</strain>
    </source>
</reference>
<evidence type="ECO:0000313" key="2">
    <source>
        <dbReference type="EMBL" id="BAS79760.1"/>
    </source>
</evidence>
<evidence type="ECO:0000256" key="1">
    <source>
        <dbReference type="SAM" id="MobiDB-lite"/>
    </source>
</evidence>
<protein>
    <submittedName>
        <fullName evidence="2">Os02g0614800 protein</fullName>
    </submittedName>
</protein>
<dbReference type="Proteomes" id="UP000059680">
    <property type="component" value="Chromosome 2"/>
</dbReference>
<reference evidence="3" key="1">
    <citation type="journal article" date="2005" name="Nature">
        <title>The map-based sequence of the rice genome.</title>
        <authorList>
            <consortium name="International rice genome sequencing project (IRGSP)"/>
            <person name="Matsumoto T."/>
            <person name="Wu J."/>
            <person name="Kanamori H."/>
            <person name="Katayose Y."/>
            <person name="Fujisawa M."/>
            <person name="Namiki N."/>
            <person name="Mizuno H."/>
            <person name="Yamamoto K."/>
            <person name="Antonio B.A."/>
            <person name="Baba T."/>
            <person name="Sakata K."/>
            <person name="Nagamura Y."/>
            <person name="Aoki H."/>
            <person name="Arikawa K."/>
            <person name="Arita K."/>
            <person name="Bito T."/>
            <person name="Chiden Y."/>
            <person name="Fujitsuka N."/>
            <person name="Fukunaka R."/>
            <person name="Hamada M."/>
            <person name="Harada C."/>
            <person name="Hayashi A."/>
            <person name="Hijishita S."/>
            <person name="Honda M."/>
            <person name="Hosokawa S."/>
            <person name="Ichikawa Y."/>
            <person name="Idonuma A."/>
            <person name="Iijima M."/>
            <person name="Ikeda M."/>
            <person name="Ikeno M."/>
            <person name="Ito K."/>
            <person name="Ito S."/>
            <person name="Ito T."/>
            <person name="Ito Y."/>
            <person name="Ito Y."/>
            <person name="Iwabuchi A."/>
            <person name="Kamiya K."/>
            <person name="Karasawa W."/>
            <person name="Kurita K."/>
            <person name="Katagiri S."/>
            <person name="Kikuta A."/>
            <person name="Kobayashi H."/>
            <person name="Kobayashi N."/>
            <person name="Machita K."/>
            <person name="Maehara T."/>
            <person name="Masukawa M."/>
            <person name="Mizubayashi T."/>
            <person name="Mukai Y."/>
            <person name="Nagasaki H."/>
            <person name="Nagata Y."/>
            <person name="Naito S."/>
            <person name="Nakashima M."/>
            <person name="Nakama Y."/>
            <person name="Nakamichi Y."/>
            <person name="Nakamura M."/>
            <person name="Meguro A."/>
            <person name="Negishi M."/>
            <person name="Ohta I."/>
            <person name="Ohta T."/>
            <person name="Okamoto M."/>
            <person name="Ono N."/>
            <person name="Saji S."/>
            <person name="Sakaguchi M."/>
            <person name="Sakai K."/>
            <person name="Shibata M."/>
            <person name="Shimokawa T."/>
            <person name="Song J."/>
            <person name="Takazaki Y."/>
            <person name="Terasawa K."/>
            <person name="Tsugane M."/>
            <person name="Tsuji K."/>
            <person name="Ueda S."/>
            <person name="Waki K."/>
            <person name="Yamagata H."/>
            <person name="Yamamoto M."/>
            <person name="Yamamoto S."/>
            <person name="Yamane H."/>
            <person name="Yoshiki S."/>
            <person name="Yoshihara R."/>
            <person name="Yukawa K."/>
            <person name="Zhong H."/>
            <person name="Yano M."/>
            <person name="Yuan Q."/>
            <person name="Ouyang S."/>
            <person name="Liu J."/>
            <person name="Jones K.M."/>
            <person name="Gansberger K."/>
            <person name="Moffat K."/>
            <person name="Hill J."/>
            <person name="Bera J."/>
            <person name="Fadrosh D."/>
            <person name="Jin S."/>
            <person name="Johri S."/>
            <person name="Kim M."/>
            <person name="Overton L."/>
            <person name="Reardon M."/>
            <person name="Tsitrin T."/>
            <person name="Vuong H."/>
            <person name="Weaver B."/>
            <person name="Ciecko A."/>
            <person name="Tallon L."/>
            <person name="Jackson J."/>
            <person name="Pai G."/>
            <person name="Aken S.V."/>
            <person name="Utterback T."/>
            <person name="Reidmuller S."/>
            <person name="Feldblyum T."/>
            <person name="Hsiao J."/>
            <person name="Zismann V."/>
            <person name="Iobst S."/>
            <person name="de Vazeille A.R."/>
            <person name="Buell C.R."/>
            <person name="Ying K."/>
            <person name="Li Y."/>
            <person name="Lu T."/>
            <person name="Huang Y."/>
            <person name="Zhao Q."/>
            <person name="Feng Q."/>
            <person name="Zhang L."/>
            <person name="Zhu J."/>
            <person name="Weng Q."/>
            <person name="Mu J."/>
            <person name="Lu Y."/>
            <person name="Fan D."/>
            <person name="Liu Y."/>
            <person name="Guan J."/>
            <person name="Zhang Y."/>
            <person name="Yu S."/>
            <person name="Liu X."/>
            <person name="Zhang Y."/>
            <person name="Hong G."/>
            <person name="Han B."/>
            <person name="Choisne N."/>
            <person name="Demange N."/>
            <person name="Orjeda G."/>
            <person name="Samain S."/>
            <person name="Cattolico L."/>
            <person name="Pelletier E."/>
            <person name="Couloux A."/>
            <person name="Segurens B."/>
            <person name="Wincker P."/>
            <person name="D'Hont A."/>
            <person name="Scarpelli C."/>
            <person name="Weissenbach J."/>
            <person name="Salanoubat M."/>
            <person name="Quetier F."/>
            <person name="Yu Y."/>
            <person name="Kim H.R."/>
            <person name="Rambo T."/>
            <person name="Currie J."/>
            <person name="Collura K."/>
            <person name="Luo M."/>
            <person name="Yang T."/>
            <person name="Ammiraju J.S.S."/>
            <person name="Engler F."/>
            <person name="Soderlund C."/>
            <person name="Wing R.A."/>
            <person name="Palmer L.E."/>
            <person name="de la Bastide M."/>
            <person name="Spiegel L."/>
            <person name="Nascimento L."/>
            <person name="Zutavern T."/>
            <person name="O'Shaughnessy A."/>
            <person name="Dike S."/>
            <person name="Dedhia N."/>
            <person name="Preston R."/>
            <person name="Balija V."/>
            <person name="McCombie W.R."/>
            <person name="Chow T."/>
            <person name="Chen H."/>
            <person name="Chung M."/>
            <person name="Chen C."/>
            <person name="Shaw J."/>
            <person name="Wu H."/>
            <person name="Hsiao K."/>
            <person name="Chao Y."/>
            <person name="Chu M."/>
            <person name="Cheng C."/>
            <person name="Hour A."/>
            <person name="Lee P."/>
            <person name="Lin S."/>
            <person name="Lin Y."/>
            <person name="Liou J."/>
            <person name="Liu S."/>
            <person name="Hsing Y."/>
            <person name="Raghuvanshi S."/>
            <person name="Mohanty A."/>
            <person name="Bharti A.K."/>
            <person name="Gaur A."/>
            <person name="Gupta V."/>
            <person name="Kumar D."/>
            <person name="Ravi V."/>
            <person name="Vij S."/>
            <person name="Kapur A."/>
            <person name="Khurana P."/>
            <person name="Khurana P."/>
            <person name="Khurana J.P."/>
            <person name="Tyagi A.K."/>
            <person name="Gaikwad K."/>
            <person name="Singh A."/>
            <person name="Dalal V."/>
            <person name="Srivastava S."/>
            <person name="Dixit A."/>
            <person name="Pal A.K."/>
            <person name="Ghazi I.A."/>
            <person name="Yadav M."/>
            <person name="Pandit A."/>
            <person name="Bhargava A."/>
            <person name="Sureshbabu K."/>
            <person name="Batra K."/>
            <person name="Sharma T.R."/>
            <person name="Mohapatra T."/>
            <person name="Singh N.K."/>
            <person name="Messing J."/>
            <person name="Nelson A.B."/>
            <person name="Fuks G."/>
            <person name="Kavchok S."/>
            <person name="Keizer G."/>
            <person name="Linton E."/>
            <person name="Llaca V."/>
            <person name="Song R."/>
            <person name="Tanyolac B."/>
            <person name="Young S."/>
            <person name="Ho-Il K."/>
            <person name="Hahn J.H."/>
            <person name="Sangsakoo G."/>
            <person name="Vanavichit A."/>
            <person name="de Mattos Luiz.A.T."/>
            <person name="Zimmer P.D."/>
            <person name="Malone G."/>
            <person name="Dellagostin O."/>
            <person name="de Oliveira A.C."/>
            <person name="Bevan M."/>
            <person name="Bancroft I."/>
            <person name="Minx P."/>
            <person name="Cordum H."/>
            <person name="Wilson R."/>
            <person name="Cheng Z."/>
            <person name="Jin W."/>
            <person name="Jiang J."/>
            <person name="Leong S.A."/>
            <person name="Iwama H."/>
            <person name="Gojobori T."/>
            <person name="Itoh T."/>
            <person name="Niimura Y."/>
            <person name="Fujii Y."/>
            <person name="Habara T."/>
            <person name="Sakai H."/>
            <person name="Sato Y."/>
            <person name="Wilson G."/>
            <person name="Kumar K."/>
            <person name="McCouch S."/>
            <person name="Juretic N."/>
            <person name="Hoen D."/>
            <person name="Wright S."/>
            <person name="Bruskiewich R."/>
            <person name="Bureau T."/>
            <person name="Miyao A."/>
            <person name="Hirochika H."/>
            <person name="Nishikawa T."/>
            <person name="Kadowaki K."/>
            <person name="Sugiura M."/>
            <person name="Burr B."/>
            <person name="Sasaki T."/>
        </authorList>
    </citation>
    <scope>NUCLEOTIDE SEQUENCE [LARGE SCALE GENOMIC DNA]</scope>
    <source>
        <strain evidence="3">cv. Nipponbare</strain>
    </source>
</reference>
<organism evidence="2 3">
    <name type="scientific">Oryza sativa subsp. japonica</name>
    <name type="common">Rice</name>
    <dbReference type="NCBI Taxonomy" id="39947"/>
    <lineage>
        <taxon>Eukaryota</taxon>
        <taxon>Viridiplantae</taxon>
        <taxon>Streptophyta</taxon>
        <taxon>Embryophyta</taxon>
        <taxon>Tracheophyta</taxon>
        <taxon>Spermatophyta</taxon>
        <taxon>Magnoliopsida</taxon>
        <taxon>Liliopsida</taxon>
        <taxon>Poales</taxon>
        <taxon>Poaceae</taxon>
        <taxon>BOP clade</taxon>
        <taxon>Oryzoideae</taxon>
        <taxon>Oryzeae</taxon>
        <taxon>Oryzinae</taxon>
        <taxon>Oryza</taxon>
        <taxon>Oryza sativa</taxon>
    </lineage>
</organism>
<accession>A0A0P0VLL6</accession>
<name>A0A0P0VLL6_ORYSJ</name>
<dbReference type="EMBL" id="AP014958">
    <property type="protein sequence ID" value="BAS79760.1"/>
    <property type="molecule type" value="Genomic_DNA"/>
</dbReference>
<keyword evidence="3" id="KW-1185">Reference proteome</keyword>
<feature type="compositionally biased region" description="Low complexity" evidence="1">
    <location>
        <begin position="71"/>
        <end position="93"/>
    </location>
</feature>
<gene>
    <name evidence="2" type="ordered locus">Os02g0614800</name>
    <name evidence="2" type="ORF">OSNPB_020614800</name>
</gene>
<dbReference type="Gramene" id="Os02t0614800-01">
    <property type="protein sequence ID" value="Os02t0614800-01"/>
    <property type="gene ID" value="Os02g0614800"/>
</dbReference>
<reference evidence="2 3" key="2">
    <citation type="journal article" date="2013" name="Plant Cell Physiol.">
        <title>Rice Annotation Project Database (RAP-DB): an integrative and interactive database for rice genomics.</title>
        <authorList>
            <person name="Sakai H."/>
            <person name="Lee S.S."/>
            <person name="Tanaka T."/>
            <person name="Numa H."/>
            <person name="Kim J."/>
            <person name="Kawahara Y."/>
            <person name="Wakimoto H."/>
            <person name="Yang C.C."/>
            <person name="Iwamoto M."/>
            <person name="Abe T."/>
            <person name="Yamada Y."/>
            <person name="Muto A."/>
            <person name="Inokuchi H."/>
            <person name="Ikemura T."/>
            <person name="Matsumoto T."/>
            <person name="Sasaki T."/>
            <person name="Itoh T."/>
        </authorList>
    </citation>
    <scope>NUCLEOTIDE SEQUENCE [LARGE SCALE GENOMIC DNA]</scope>
    <source>
        <strain evidence="3">cv. Nipponbare</strain>
    </source>
</reference>
<evidence type="ECO:0000313" key="3">
    <source>
        <dbReference type="Proteomes" id="UP000059680"/>
    </source>
</evidence>
<dbReference type="AlphaFoldDB" id="A0A0P0VLL6"/>
<feature type="region of interest" description="Disordered" evidence="1">
    <location>
        <begin position="64"/>
        <end position="109"/>
    </location>
</feature>
<proteinExistence type="predicted"/>
<dbReference type="InParanoid" id="A0A0P0VLL6"/>